<reference evidence="1 2" key="1">
    <citation type="journal article" date="2015" name="BMC Genomics">
        <title>Comparative genomics and metabolic profiling of the genus Lysobacter.</title>
        <authorList>
            <person name="de Bruijn I."/>
            <person name="Cheng X."/>
            <person name="de Jager V."/>
            <person name="Exposito R.G."/>
            <person name="Watrous J."/>
            <person name="Patel N."/>
            <person name="Postma J."/>
            <person name="Dorrestein P.C."/>
            <person name="Kobayashi D."/>
            <person name="Raaijmakers J.M."/>
        </authorList>
    </citation>
    <scope>NUCLEOTIDE SEQUENCE [LARGE SCALE GENOMIC DNA]</scope>
    <source>
        <strain evidence="1 2">76</strain>
    </source>
</reference>
<keyword evidence="2" id="KW-1185">Reference proteome</keyword>
<name>A0A0S2FAK2_LYSAN</name>
<dbReference type="EMBL" id="CP011129">
    <property type="protein sequence ID" value="ALN80561.1"/>
    <property type="molecule type" value="Genomic_DNA"/>
</dbReference>
<evidence type="ECO:0000313" key="1">
    <source>
        <dbReference type="EMBL" id="ALN80561.1"/>
    </source>
</evidence>
<sequence>MRRFVSRPRRKPCNETLENKELSFPARLLTRPRGSCSIAEFAASATDSA</sequence>
<dbReference type="KEGG" id="lab:LA76x_2431"/>
<organism evidence="1 2">
    <name type="scientific">Lysobacter antibioticus</name>
    <dbReference type="NCBI Taxonomy" id="84531"/>
    <lineage>
        <taxon>Bacteria</taxon>
        <taxon>Pseudomonadati</taxon>
        <taxon>Pseudomonadota</taxon>
        <taxon>Gammaproteobacteria</taxon>
        <taxon>Lysobacterales</taxon>
        <taxon>Lysobacteraceae</taxon>
        <taxon>Lysobacter</taxon>
    </lineage>
</organism>
<dbReference type="AlphaFoldDB" id="A0A0S2FAK2"/>
<dbReference type="Proteomes" id="UP000060787">
    <property type="component" value="Chromosome"/>
</dbReference>
<accession>A0A0S2FAK2</accession>
<protein>
    <submittedName>
        <fullName evidence="1">Uncharacterized protein</fullName>
    </submittedName>
</protein>
<dbReference type="PATRIC" id="fig|84531.8.peg.2440"/>
<gene>
    <name evidence="1" type="ORF">LA76x_2431</name>
</gene>
<evidence type="ECO:0000313" key="2">
    <source>
        <dbReference type="Proteomes" id="UP000060787"/>
    </source>
</evidence>
<proteinExistence type="predicted"/>